<proteinExistence type="predicted"/>
<evidence type="ECO:0008006" key="4">
    <source>
        <dbReference type="Google" id="ProtNLM"/>
    </source>
</evidence>
<feature type="transmembrane region" description="Helical" evidence="1">
    <location>
        <begin position="286"/>
        <end position="305"/>
    </location>
</feature>
<evidence type="ECO:0000256" key="1">
    <source>
        <dbReference type="SAM" id="Phobius"/>
    </source>
</evidence>
<protein>
    <recommendedName>
        <fullName evidence="4">DUF2868 domain-containing protein</fullName>
    </recommendedName>
</protein>
<feature type="transmembrane region" description="Helical" evidence="1">
    <location>
        <begin position="317"/>
        <end position="341"/>
    </location>
</feature>
<sequence>MQKEASQIQQEVQHLFSPNPLPKPLADPLNLLRPVVAFLIAIQLLLGIGLLVFGLAQGTVELLIQAGVLFVAPAFLVVVYALALPKQTTNIFYLRSFKKDASSYRIRELLEVVLGRGYRLSGIRDPRKRVPHFLKPLFLVPMMLAYAGSKYLNLEAKEDWKARLWRSLADAKGVVLDLRDLTEFVIEEIELVLVSMQPDRILFIVQNEHEFAQLKNRLANKGVAVAPLSHVVVWDEAIPGNEEQFASRCQAYCQQLPGHVAGLAVSAAPLIQAFVKSTHALRLETASAWAQYAVGIAMLFALSSVSGETDRLGEWPWLGFVLGTLVVLQLALLLNHFVGVVKKMRMAGRFNPAYKLHLRADLMKGLGLGLLLIVMAAGLVFAGIRHIYTGYLDRAEQVRFETSYRTLELITMDAFLSGGPAIVDAQTLLEALGPSSASPFKLNGANLDMVNSPGSIWVAVPQTETEKATLGFSWAGMEIAPRCTPETLSKLEQEFAADSWVYENCLMNGH</sequence>
<keyword evidence="3" id="KW-1185">Reference proteome</keyword>
<keyword evidence="1" id="KW-0472">Membrane</keyword>
<accession>A0ABX6N6Z4</accession>
<dbReference type="Proteomes" id="UP000501130">
    <property type="component" value="Chromosome"/>
</dbReference>
<keyword evidence="1" id="KW-1133">Transmembrane helix</keyword>
<organism evidence="2 3">
    <name type="scientific">Limnobacter profundi</name>
    <dbReference type="NCBI Taxonomy" id="2732163"/>
    <lineage>
        <taxon>Bacteria</taxon>
        <taxon>Pseudomonadati</taxon>
        <taxon>Pseudomonadota</taxon>
        <taxon>Betaproteobacteria</taxon>
        <taxon>Burkholderiales</taxon>
        <taxon>Burkholderiaceae</taxon>
        <taxon>Limnobacter</taxon>
    </lineage>
</organism>
<feature type="transmembrane region" description="Helical" evidence="1">
    <location>
        <begin position="35"/>
        <end position="56"/>
    </location>
</feature>
<feature type="transmembrane region" description="Helical" evidence="1">
    <location>
        <begin position="62"/>
        <end position="83"/>
    </location>
</feature>
<gene>
    <name evidence="2" type="ORF">HKT17_06505</name>
</gene>
<reference evidence="2 3" key="1">
    <citation type="submission" date="2020-05" db="EMBL/GenBank/DDBJ databases">
        <title>Compete genome of Limnobacter sp. SAORIC-580.</title>
        <authorList>
            <person name="Song J."/>
            <person name="Cho J.-C."/>
        </authorList>
    </citation>
    <scope>NUCLEOTIDE SEQUENCE [LARGE SCALE GENOMIC DNA]</scope>
    <source>
        <strain evidence="2 3">SAORIC-580</strain>
    </source>
</reference>
<feature type="transmembrane region" description="Helical" evidence="1">
    <location>
        <begin position="362"/>
        <end position="384"/>
    </location>
</feature>
<name>A0ABX6N6Z4_9BURK</name>
<evidence type="ECO:0000313" key="3">
    <source>
        <dbReference type="Proteomes" id="UP000501130"/>
    </source>
</evidence>
<dbReference type="EMBL" id="CP053084">
    <property type="protein sequence ID" value="QJR29387.1"/>
    <property type="molecule type" value="Genomic_DNA"/>
</dbReference>
<evidence type="ECO:0000313" key="2">
    <source>
        <dbReference type="EMBL" id="QJR29387.1"/>
    </source>
</evidence>
<keyword evidence="1" id="KW-0812">Transmembrane</keyword>